<dbReference type="AlphaFoldDB" id="A0A834I021"/>
<gene>
    <name evidence="1" type="ORF">GWI33_015125</name>
</gene>
<organism evidence="1 2">
    <name type="scientific">Rhynchophorus ferrugineus</name>
    <name type="common">Red palm weevil</name>
    <name type="synonym">Curculio ferrugineus</name>
    <dbReference type="NCBI Taxonomy" id="354439"/>
    <lineage>
        <taxon>Eukaryota</taxon>
        <taxon>Metazoa</taxon>
        <taxon>Ecdysozoa</taxon>
        <taxon>Arthropoda</taxon>
        <taxon>Hexapoda</taxon>
        <taxon>Insecta</taxon>
        <taxon>Pterygota</taxon>
        <taxon>Neoptera</taxon>
        <taxon>Endopterygota</taxon>
        <taxon>Coleoptera</taxon>
        <taxon>Polyphaga</taxon>
        <taxon>Cucujiformia</taxon>
        <taxon>Curculionidae</taxon>
        <taxon>Dryophthorinae</taxon>
        <taxon>Rhynchophorus</taxon>
    </lineage>
</organism>
<protein>
    <submittedName>
        <fullName evidence="1">Uncharacterized protein</fullName>
    </submittedName>
</protein>
<proteinExistence type="predicted"/>
<reference evidence="1" key="1">
    <citation type="submission" date="2020-08" db="EMBL/GenBank/DDBJ databases">
        <title>Genome sequencing and assembly of the red palm weevil Rhynchophorus ferrugineus.</title>
        <authorList>
            <person name="Dias G.B."/>
            <person name="Bergman C.M."/>
            <person name="Manee M."/>
        </authorList>
    </citation>
    <scope>NUCLEOTIDE SEQUENCE</scope>
    <source>
        <strain evidence="1">AA-2017</strain>
        <tissue evidence="1">Whole larva</tissue>
    </source>
</reference>
<dbReference type="EMBL" id="JAACXV010013858">
    <property type="protein sequence ID" value="KAF7272072.1"/>
    <property type="molecule type" value="Genomic_DNA"/>
</dbReference>
<accession>A0A834I021</accession>
<name>A0A834I021_RHYFE</name>
<evidence type="ECO:0000313" key="2">
    <source>
        <dbReference type="Proteomes" id="UP000625711"/>
    </source>
</evidence>
<evidence type="ECO:0000313" key="1">
    <source>
        <dbReference type="EMBL" id="KAF7272072.1"/>
    </source>
</evidence>
<comment type="caution">
    <text evidence="1">The sequence shown here is derived from an EMBL/GenBank/DDBJ whole genome shotgun (WGS) entry which is preliminary data.</text>
</comment>
<dbReference type="Proteomes" id="UP000625711">
    <property type="component" value="Unassembled WGS sequence"/>
</dbReference>
<keyword evidence="2" id="KW-1185">Reference proteome</keyword>
<sequence>MLIHPRPCTTNVNTSQQARQPFRVIGNEVPSSKHKPARLHSSPLNVNNHKIRLPHKIVCLPETRRPPYRDNYRTMRQPLKTDNCSVVNTNFSGELATKGKTSQGRVYGRRGGSVYTVTYSFVLRRRIPFTLRITHT</sequence>